<comment type="similarity">
    <text evidence="1">Belongs to the DprA/Smf family.</text>
</comment>
<dbReference type="InterPro" id="IPR010994">
    <property type="entry name" value="RuvA_2-like"/>
</dbReference>
<dbReference type="GO" id="GO:0009294">
    <property type="term" value="P:DNA-mediated transformation"/>
    <property type="evidence" value="ECO:0007669"/>
    <property type="project" value="InterPro"/>
</dbReference>
<dbReference type="PANTHER" id="PTHR43022:SF1">
    <property type="entry name" value="PROTEIN SMF"/>
    <property type="match status" value="1"/>
</dbReference>
<dbReference type="InterPro" id="IPR057666">
    <property type="entry name" value="DrpA_SLOG"/>
</dbReference>
<dbReference type="SUPFAM" id="SSF46785">
    <property type="entry name" value="Winged helix' DNA-binding domain"/>
    <property type="match status" value="1"/>
</dbReference>
<dbReference type="PANTHER" id="PTHR43022">
    <property type="entry name" value="PROTEIN SMF"/>
    <property type="match status" value="1"/>
</dbReference>
<dbReference type="SUPFAM" id="SSF47781">
    <property type="entry name" value="RuvA domain 2-like"/>
    <property type="match status" value="1"/>
</dbReference>
<dbReference type="NCBIfam" id="TIGR00732">
    <property type="entry name" value="dprA"/>
    <property type="match status" value="1"/>
</dbReference>
<evidence type="ECO:0000313" key="4">
    <source>
        <dbReference type="EMBL" id="KNZ70898.1"/>
    </source>
</evidence>
<dbReference type="SUPFAM" id="SSF102405">
    <property type="entry name" value="MCP/YpsA-like"/>
    <property type="match status" value="1"/>
</dbReference>
<dbReference type="InterPro" id="IPR003488">
    <property type="entry name" value="DprA"/>
</dbReference>
<dbReference type="Pfam" id="PF17782">
    <property type="entry name" value="WHD_DprA"/>
    <property type="match status" value="1"/>
</dbReference>
<dbReference type="Gene3D" id="1.10.10.10">
    <property type="entry name" value="Winged helix-like DNA-binding domain superfamily/Winged helix DNA-binding domain"/>
    <property type="match status" value="1"/>
</dbReference>
<name>A0A0L6W687_9FIRM</name>
<organism evidence="4 5">
    <name type="scientific">Thermincola ferriacetica</name>
    <dbReference type="NCBI Taxonomy" id="281456"/>
    <lineage>
        <taxon>Bacteria</taxon>
        <taxon>Bacillati</taxon>
        <taxon>Bacillota</taxon>
        <taxon>Clostridia</taxon>
        <taxon>Eubacteriales</taxon>
        <taxon>Thermincolaceae</taxon>
        <taxon>Thermincola</taxon>
    </lineage>
</organism>
<dbReference type="Proteomes" id="UP000037175">
    <property type="component" value="Unassembled WGS sequence"/>
</dbReference>
<comment type="caution">
    <text evidence="4">The sequence shown here is derived from an EMBL/GenBank/DDBJ whole genome shotgun (WGS) entry which is preliminary data.</text>
</comment>
<dbReference type="InterPro" id="IPR041614">
    <property type="entry name" value="DprA_WH"/>
</dbReference>
<dbReference type="AlphaFoldDB" id="A0A0L6W687"/>
<protein>
    <submittedName>
        <fullName evidence="4">Transcriptional regulator, MarR family</fullName>
    </submittedName>
</protein>
<evidence type="ECO:0000259" key="2">
    <source>
        <dbReference type="Pfam" id="PF02481"/>
    </source>
</evidence>
<dbReference type="InterPro" id="IPR036390">
    <property type="entry name" value="WH_DNA-bd_sf"/>
</dbReference>
<dbReference type="InterPro" id="IPR036388">
    <property type="entry name" value="WH-like_DNA-bd_sf"/>
</dbReference>
<dbReference type="Pfam" id="PF02481">
    <property type="entry name" value="DNA_processg_A"/>
    <property type="match status" value="1"/>
</dbReference>
<dbReference type="EMBL" id="LGTE01000002">
    <property type="protein sequence ID" value="KNZ70898.1"/>
    <property type="molecule type" value="Genomic_DNA"/>
</dbReference>
<keyword evidence="5" id="KW-1185">Reference proteome</keyword>
<evidence type="ECO:0000313" key="5">
    <source>
        <dbReference type="Proteomes" id="UP000037175"/>
    </source>
</evidence>
<dbReference type="PATRIC" id="fig|281456.6.peg.610"/>
<sequence length="359" mass="39328">MDNRKFLFGLSRLPGIGPRRLELLISYFGSAKEVWQAKPSLLYCIKEIPTKTIDELISLRERTDLEKEINILAEQGISVYTIEDNCYPARLKNIATPPYVLYVRGQLPDDDCLNIAIVGARRCTPYGLKMAEEIARELARAGVTVISGMARGIDSAAHKGCLEGGGRTVAVLGTGVDIVYPRENRRLMDNIITHGAVVSEFPPGTKAQPSHFPMRNRIISGMADGVLVVEAAQNSGSLITTDLALEQGRDVFAVPGPATSLLSKGTNSLIKQGAKLVECARDILEEYGLDRERQEKREEFDLNPAEQRILACLTLEPVNIEEIVEKAGINPAEVSAALTFLELKGLVKRIDGQLFVSNV</sequence>
<gene>
    <name evidence="4" type="ORF">Tfer_0579</name>
</gene>
<evidence type="ECO:0000256" key="1">
    <source>
        <dbReference type="ARBA" id="ARBA00006525"/>
    </source>
</evidence>
<feature type="domain" description="Smf/DprA SLOG" evidence="2">
    <location>
        <begin position="79"/>
        <end position="287"/>
    </location>
</feature>
<feature type="domain" description="DprA winged helix" evidence="3">
    <location>
        <begin position="296"/>
        <end position="352"/>
    </location>
</feature>
<proteinExistence type="inferred from homology"/>
<accession>A0A0L6W687</accession>
<reference evidence="5" key="1">
    <citation type="submission" date="2015-07" db="EMBL/GenBank/DDBJ databases">
        <title>Complete Genome of Thermincola ferriacetica strain Z-0001T.</title>
        <authorList>
            <person name="Lusk B."/>
            <person name="Badalamenti J.P."/>
            <person name="Parameswaran P."/>
            <person name="Bond D.R."/>
            <person name="Torres C.I."/>
        </authorList>
    </citation>
    <scope>NUCLEOTIDE SEQUENCE [LARGE SCALE GENOMIC DNA]</scope>
    <source>
        <strain evidence="5">Z-0001</strain>
    </source>
</reference>
<dbReference type="Gene3D" id="3.40.50.450">
    <property type="match status" value="1"/>
</dbReference>
<evidence type="ECO:0000259" key="3">
    <source>
        <dbReference type="Pfam" id="PF17782"/>
    </source>
</evidence>